<dbReference type="PANTHER" id="PTHR12121:SF74">
    <property type="entry name" value="CARBON CATABOLITE REPRESSOR PROTEIN 4 HOMOLOG 5"/>
    <property type="match status" value="1"/>
</dbReference>
<feature type="domain" description="Endonuclease/exonuclease/phosphatase" evidence="2">
    <location>
        <begin position="86"/>
        <end position="428"/>
    </location>
</feature>
<dbReference type="InterPro" id="IPR050410">
    <property type="entry name" value="CCR4/nocturin_mRNA_transcr"/>
</dbReference>
<feature type="region of interest" description="Disordered" evidence="1">
    <location>
        <begin position="1"/>
        <end position="58"/>
    </location>
</feature>
<proteinExistence type="predicted"/>
<dbReference type="OMA" id="YIWHTED"/>
<dbReference type="OrthoDB" id="428734at2759"/>
<dbReference type="GO" id="GO:0003730">
    <property type="term" value="F:mRNA 3'-UTR binding"/>
    <property type="evidence" value="ECO:0000318"/>
    <property type="project" value="GO_Central"/>
</dbReference>
<feature type="compositionally biased region" description="Basic and acidic residues" evidence="1">
    <location>
        <begin position="29"/>
        <end position="38"/>
    </location>
</feature>
<dbReference type="EMBL" id="LFYR01000756">
    <property type="protein sequence ID" value="KMZ69675.1"/>
    <property type="molecule type" value="Genomic_DNA"/>
</dbReference>
<gene>
    <name evidence="3" type="ORF">ZOSMA_209G00080</name>
</gene>
<dbReference type="PANTHER" id="PTHR12121">
    <property type="entry name" value="CARBON CATABOLITE REPRESSOR PROTEIN 4"/>
    <property type="match status" value="1"/>
</dbReference>
<evidence type="ECO:0000313" key="3">
    <source>
        <dbReference type="EMBL" id="KMZ69675.1"/>
    </source>
</evidence>
<evidence type="ECO:0000313" key="4">
    <source>
        <dbReference type="Proteomes" id="UP000036987"/>
    </source>
</evidence>
<organism evidence="3 4">
    <name type="scientific">Zostera marina</name>
    <name type="common">Eelgrass</name>
    <dbReference type="NCBI Taxonomy" id="29655"/>
    <lineage>
        <taxon>Eukaryota</taxon>
        <taxon>Viridiplantae</taxon>
        <taxon>Streptophyta</taxon>
        <taxon>Embryophyta</taxon>
        <taxon>Tracheophyta</taxon>
        <taxon>Spermatophyta</taxon>
        <taxon>Magnoliopsida</taxon>
        <taxon>Liliopsida</taxon>
        <taxon>Zosteraceae</taxon>
        <taxon>Zostera</taxon>
    </lineage>
</organism>
<dbReference type="STRING" id="29655.A0A0K9PN88"/>
<dbReference type="SUPFAM" id="SSF56219">
    <property type="entry name" value="DNase I-like"/>
    <property type="match status" value="1"/>
</dbReference>
<dbReference type="Proteomes" id="UP000036987">
    <property type="component" value="Unassembled WGS sequence"/>
</dbReference>
<dbReference type="GO" id="GO:0003824">
    <property type="term" value="F:catalytic activity"/>
    <property type="evidence" value="ECO:0007669"/>
    <property type="project" value="InterPro"/>
</dbReference>
<dbReference type="InterPro" id="IPR005135">
    <property type="entry name" value="Endo/exonuclease/phosphatase"/>
</dbReference>
<feature type="compositionally biased region" description="Polar residues" evidence="1">
    <location>
        <begin position="1"/>
        <end position="15"/>
    </location>
</feature>
<dbReference type="InterPro" id="IPR036691">
    <property type="entry name" value="Endo/exonu/phosph_ase_sf"/>
</dbReference>
<accession>A0A0K9PN88</accession>
<evidence type="ECO:0000256" key="1">
    <source>
        <dbReference type="SAM" id="MobiDB-lite"/>
    </source>
</evidence>
<protein>
    <recommendedName>
        <fullName evidence="2">Endonuclease/exonuclease/phosphatase domain-containing protein</fullName>
    </recommendedName>
</protein>
<evidence type="ECO:0000259" key="2">
    <source>
        <dbReference type="Pfam" id="PF03372"/>
    </source>
</evidence>
<comment type="caution">
    <text evidence="3">The sequence shown here is derived from an EMBL/GenBank/DDBJ whole genome shotgun (WGS) entry which is preliminary data.</text>
</comment>
<reference evidence="4" key="1">
    <citation type="journal article" date="2016" name="Nature">
        <title>The genome of the seagrass Zostera marina reveals angiosperm adaptation to the sea.</title>
        <authorList>
            <person name="Olsen J.L."/>
            <person name="Rouze P."/>
            <person name="Verhelst B."/>
            <person name="Lin Y.-C."/>
            <person name="Bayer T."/>
            <person name="Collen J."/>
            <person name="Dattolo E."/>
            <person name="De Paoli E."/>
            <person name="Dittami S."/>
            <person name="Maumus F."/>
            <person name="Michel G."/>
            <person name="Kersting A."/>
            <person name="Lauritano C."/>
            <person name="Lohaus R."/>
            <person name="Toepel M."/>
            <person name="Tonon T."/>
            <person name="Vanneste K."/>
            <person name="Amirebrahimi M."/>
            <person name="Brakel J."/>
            <person name="Bostroem C."/>
            <person name="Chovatia M."/>
            <person name="Grimwood J."/>
            <person name="Jenkins J.W."/>
            <person name="Jueterbock A."/>
            <person name="Mraz A."/>
            <person name="Stam W.T."/>
            <person name="Tice H."/>
            <person name="Bornberg-Bauer E."/>
            <person name="Green P.J."/>
            <person name="Pearson G.A."/>
            <person name="Procaccini G."/>
            <person name="Duarte C.M."/>
            <person name="Schmutz J."/>
            <person name="Reusch T.B.H."/>
            <person name="Van de Peer Y."/>
        </authorList>
    </citation>
    <scope>NUCLEOTIDE SEQUENCE [LARGE SCALE GENOMIC DNA]</scope>
    <source>
        <strain evidence="4">cv. Finnish</strain>
    </source>
</reference>
<name>A0A0K9PN88_ZOSMR</name>
<sequence length="451" mass="51328">MNQMAASFSAQSYSPSFPDRQNRRGALGARERKIEVGRISKSTLARGSGSKLRKTSHRSRKEEDERLWISSSLDLSNHKDRFVIVSYNILADDNVSKHGELYEGMDPKVLDWTTRKRKLCKELRRYNPSILCLQEVDKFEDLTVRLRKDGFTGIYKGRTGEACDGCAIFWKEKQFALLQQEHLEYQKFGMRHNVAQLCVLKMHPKRRQSSSLAKLSSPIEEIKCGRTVIICNIHVLFNPNRGDIKLGQMRLLLEKAQLLSQEWNNAPVVIAGDFNSMPKSAIYQFLSCSELDVLLYNRRELSLQNKYPESPTVNSHFENRQRYPFSISSTKYAWSKQEILLAVGRKSGTNLQHSLNLSSVYSGIRGKLNTRDHCGEPLATSYHSKFMGTVDYIWHSDELVPVRVLDTLPVNILKKTGGLPSQKWGSDHLALVCELAFLNDANSSGNSVSSY</sequence>
<dbReference type="AlphaFoldDB" id="A0A0K9PN88"/>
<dbReference type="Gene3D" id="3.60.10.10">
    <property type="entry name" value="Endonuclease/exonuclease/phosphatase"/>
    <property type="match status" value="1"/>
</dbReference>
<keyword evidence="4" id="KW-1185">Reference proteome</keyword>
<dbReference type="Pfam" id="PF03372">
    <property type="entry name" value="Exo_endo_phos"/>
    <property type="match status" value="1"/>
</dbReference>